<accession>A0A090VEH2</accession>
<feature type="domain" description="AAA+ ATPase" evidence="1">
    <location>
        <begin position="123"/>
        <end position="255"/>
    </location>
</feature>
<dbReference type="CDD" id="cd19481">
    <property type="entry name" value="RecA-like_protease"/>
    <property type="match status" value="1"/>
</dbReference>
<dbReference type="PANTHER" id="PTHR23077:SF198">
    <property type="entry name" value="ATP-DEPENDENT ZINC METALLOPROTEASE FTSH"/>
    <property type="match status" value="1"/>
</dbReference>
<protein>
    <submittedName>
        <fullName evidence="2">Cell division protein FtsH</fullName>
    </submittedName>
</protein>
<dbReference type="PANTHER" id="PTHR23077">
    <property type="entry name" value="AAA-FAMILY ATPASE"/>
    <property type="match status" value="1"/>
</dbReference>
<reference evidence="2 3" key="1">
    <citation type="journal article" date="2014" name="Genome Announc.">
        <title>Draft Genome Sequences of Marine Flavobacterium Algibacter lectus Strains SS8 and NR4.</title>
        <authorList>
            <person name="Takatani N."/>
            <person name="Nakanishi M."/>
            <person name="Meirelles P."/>
            <person name="Mino S."/>
            <person name="Suda W."/>
            <person name="Oshima K."/>
            <person name="Hattori M."/>
            <person name="Ohkuma M."/>
            <person name="Hosokawa M."/>
            <person name="Miyashita K."/>
            <person name="Thompson F.L."/>
            <person name="Niwa A."/>
            <person name="Sawabe T."/>
            <person name="Sawabe T."/>
        </authorList>
    </citation>
    <scope>NUCLEOTIDE SEQUENCE [LARGE SCALE GENOMIC DNA]</scope>
    <source>
        <strain evidence="2 3">JCM 19300</strain>
    </source>
</reference>
<sequence length="331" mass="38002">MNKDILKRLFRSIDGKPDDDIVKVAYDIVKDEEDKGHHLLSKQLKAILDQNVTTSKKLDNQLKDIFSNTSRKHNNKDFPLAVQIPRDELRHHMVLSEEIESKFSRIEKEFVARERLANHGLKPKQKILFFGPPGCGKSMGAERLAWNIGLPFYKVRFEAVISSYLGESLINLKKLFDGVSSFPCVLLLDEFDIIAKSRNYGHDVGEMHRLVNMVLFLLEEYNAPGLLIATTNLETSLDKAVFRRFDEVVEIKKPREEEILKLLQMTLSSTKISNQVNLVDYVKQLLGFSSAEIVKIAQNVKKLSVINNIDKIDKKSFEKIINETIRFNENT</sequence>
<dbReference type="OrthoDB" id="7438987at2"/>
<dbReference type="InterPro" id="IPR003593">
    <property type="entry name" value="AAA+_ATPase"/>
</dbReference>
<keyword evidence="2" id="KW-0131">Cell cycle</keyword>
<dbReference type="Gene3D" id="3.40.50.300">
    <property type="entry name" value="P-loop containing nucleotide triphosphate hydrolases"/>
    <property type="match status" value="1"/>
</dbReference>
<dbReference type="AlphaFoldDB" id="A0A090VEH2"/>
<dbReference type="GO" id="GO:0016887">
    <property type="term" value="F:ATP hydrolysis activity"/>
    <property type="evidence" value="ECO:0007669"/>
    <property type="project" value="InterPro"/>
</dbReference>
<name>A0A090VEH2_9FLAO</name>
<dbReference type="GO" id="GO:0005524">
    <property type="term" value="F:ATP binding"/>
    <property type="evidence" value="ECO:0007669"/>
    <property type="project" value="InterPro"/>
</dbReference>
<dbReference type="SUPFAM" id="SSF52540">
    <property type="entry name" value="P-loop containing nucleoside triphosphate hydrolases"/>
    <property type="match status" value="1"/>
</dbReference>
<evidence type="ECO:0000313" key="3">
    <source>
        <dbReference type="Proteomes" id="UP000029644"/>
    </source>
</evidence>
<dbReference type="InterPro" id="IPR003959">
    <property type="entry name" value="ATPase_AAA_core"/>
</dbReference>
<dbReference type="Proteomes" id="UP000029644">
    <property type="component" value="Unassembled WGS sequence"/>
</dbReference>
<dbReference type="RefSeq" id="WP_042503645.1">
    <property type="nucleotide sequence ID" value="NZ_BBNQ01000003.1"/>
</dbReference>
<dbReference type="InterPro" id="IPR050168">
    <property type="entry name" value="AAA_ATPase_domain"/>
</dbReference>
<dbReference type="GO" id="GO:0051301">
    <property type="term" value="P:cell division"/>
    <property type="evidence" value="ECO:0007669"/>
    <property type="project" value="UniProtKB-KW"/>
</dbReference>
<dbReference type="Gene3D" id="1.10.8.60">
    <property type="match status" value="1"/>
</dbReference>
<gene>
    <name evidence="2" type="ORF">JCM19300_1597</name>
</gene>
<dbReference type="SMART" id="SM00382">
    <property type="entry name" value="AAA"/>
    <property type="match status" value="1"/>
</dbReference>
<proteinExistence type="predicted"/>
<keyword evidence="2" id="KW-0132">Cell division</keyword>
<organism evidence="2 3">
    <name type="scientific">Algibacter lectus</name>
    <dbReference type="NCBI Taxonomy" id="221126"/>
    <lineage>
        <taxon>Bacteria</taxon>
        <taxon>Pseudomonadati</taxon>
        <taxon>Bacteroidota</taxon>
        <taxon>Flavobacteriia</taxon>
        <taxon>Flavobacteriales</taxon>
        <taxon>Flavobacteriaceae</taxon>
        <taxon>Algibacter</taxon>
    </lineage>
</organism>
<evidence type="ECO:0000313" key="2">
    <source>
        <dbReference type="EMBL" id="GAL61774.1"/>
    </source>
</evidence>
<evidence type="ECO:0000259" key="1">
    <source>
        <dbReference type="SMART" id="SM00382"/>
    </source>
</evidence>
<dbReference type="Pfam" id="PF00004">
    <property type="entry name" value="AAA"/>
    <property type="match status" value="1"/>
</dbReference>
<comment type="caution">
    <text evidence="2">The sequence shown here is derived from an EMBL/GenBank/DDBJ whole genome shotgun (WGS) entry which is preliminary data.</text>
</comment>
<dbReference type="EMBL" id="BBNQ01000003">
    <property type="protein sequence ID" value="GAL61774.1"/>
    <property type="molecule type" value="Genomic_DNA"/>
</dbReference>
<dbReference type="InterPro" id="IPR027417">
    <property type="entry name" value="P-loop_NTPase"/>
</dbReference>